<dbReference type="InterPro" id="IPR036047">
    <property type="entry name" value="F-box-like_dom_sf"/>
</dbReference>
<dbReference type="EMBL" id="CAIJEN010000006">
    <property type="protein sequence ID" value="CAD0087738.1"/>
    <property type="molecule type" value="Genomic_DNA"/>
</dbReference>
<protein>
    <recommendedName>
        <fullName evidence="1">F-box domain-containing protein</fullName>
    </recommendedName>
</protein>
<gene>
    <name evidence="2" type="ORF">AWRI4619_LOCUS4856</name>
</gene>
<reference evidence="2" key="1">
    <citation type="submission" date="2020-06" db="EMBL/GenBank/DDBJ databases">
        <authorList>
            <person name="Onetto C."/>
        </authorList>
    </citation>
    <scope>NUCLEOTIDE SEQUENCE</scope>
</reference>
<dbReference type="SMART" id="SM00256">
    <property type="entry name" value="FBOX"/>
    <property type="match status" value="1"/>
</dbReference>
<evidence type="ECO:0000313" key="2">
    <source>
        <dbReference type="EMBL" id="CAD0087738.1"/>
    </source>
</evidence>
<dbReference type="Pfam" id="PF00646">
    <property type="entry name" value="F-box"/>
    <property type="match status" value="1"/>
</dbReference>
<dbReference type="Proteomes" id="UP000716446">
    <property type="component" value="Unassembled WGS sequence"/>
</dbReference>
<feature type="domain" description="F-box" evidence="1">
    <location>
        <begin position="1"/>
        <end position="51"/>
    </location>
</feature>
<dbReference type="AlphaFoldDB" id="A0A9N8JLW9"/>
<dbReference type="SUPFAM" id="SSF81383">
    <property type="entry name" value="F-box domain"/>
    <property type="match status" value="1"/>
</dbReference>
<dbReference type="PROSITE" id="PS50181">
    <property type="entry name" value="FBOX"/>
    <property type="match status" value="1"/>
</dbReference>
<dbReference type="InterPro" id="IPR001810">
    <property type="entry name" value="F-box_dom"/>
</dbReference>
<evidence type="ECO:0000259" key="1">
    <source>
        <dbReference type="PROSITE" id="PS50181"/>
    </source>
</evidence>
<organism evidence="2 3">
    <name type="scientific">Aureobasidium vineae</name>
    <dbReference type="NCBI Taxonomy" id="2773715"/>
    <lineage>
        <taxon>Eukaryota</taxon>
        <taxon>Fungi</taxon>
        <taxon>Dikarya</taxon>
        <taxon>Ascomycota</taxon>
        <taxon>Pezizomycotina</taxon>
        <taxon>Dothideomycetes</taxon>
        <taxon>Dothideomycetidae</taxon>
        <taxon>Dothideales</taxon>
        <taxon>Saccotheciaceae</taxon>
        <taxon>Aureobasidium</taxon>
    </lineage>
</organism>
<dbReference type="Gene3D" id="1.20.1280.50">
    <property type="match status" value="1"/>
</dbReference>
<name>A0A9N8JLW9_9PEZI</name>
<keyword evidence="3" id="KW-1185">Reference proteome</keyword>
<proteinExistence type="predicted"/>
<dbReference type="Pfam" id="PF20415">
    <property type="entry name" value="DUF6699"/>
    <property type="match status" value="1"/>
</dbReference>
<sequence>MASTIELPKEVWLEVFSHLDYFTLKNCMSVSKAFKSFTKLPTCQKTMFRSKTIIPDGGNINLANVRVHPAFDCMSYECATDLDEVYLGDDTVLADTCAADEYATDPPVAFLRLRVVEWKPVQITNKSGVTVLQVMKSLCRFFSNENHRDSRGDHTGWTGWDETKLDRKGRLVLGVDWFDS</sequence>
<evidence type="ECO:0000313" key="3">
    <source>
        <dbReference type="Proteomes" id="UP000716446"/>
    </source>
</evidence>
<dbReference type="InterPro" id="IPR046522">
    <property type="entry name" value="DUF6699"/>
</dbReference>
<accession>A0A9N8JLW9</accession>
<comment type="caution">
    <text evidence="2">The sequence shown here is derived from an EMBL/GenBank/DDBJ whole genome shotgun (WGS) entry which is preliminary data.</text>
</comment>
<dbReference type="CDD" id="cd09917">
    <property type="entry name" value="F-box_SF"/>
    <property type="match status" value="1"/>
</dbReference>